<keyword evidence="3 6" id="KW-0464">Manganese</keyword>
<comment type="pathway">
    <text evidence="6">Carbohydrate degradation; L-rhamnose degradation; glycerone phosphate from L-rhamnose: step 1/3.</text>
</comment>
<keyword evidence="5 6" id="KW-0684">Rhamnose metabolism</keyword>
<comment type="cofactor">
    <cofactor evidence="6">
        <name>Mn(2+)</name>
        <dbReference type="ChEBI" id="CHEBI:29035"/>
    </cofactor>
    <text evidence="6">Binds 1 Mn(2+) ion per subunit.</text>
</comment>
<dbReference type="NCBIfam" id="TIGR01748">
    <property type="entry name" value="rhaA"/>
    <property type="match status" value="1"/>
</dbReference>
<keyword evidence="2 6" id="KW-0479">Metal-binding</keyword>
<dbReference type="EMBL" id="SJPJ01000001">
    <property type="protein sequence ID" value="TWT82347.1"/>
    <property type="molecule type" value="Genomic_DNA"/>
</dbReference>
<protein>
    <recommendedName>
        <fullName evidence="6 7">L-rhamnose isomerase</fullName>
        <ecNumber evidence="6 7">5.3.1.14</ecNumber>
    </recommendedName>
</protein>
<comment type="catalytic activity">
    <reaction evidence="6">
        <text>L-rhamnopyranose = L-rhamnulose</text>
        <dbReference type="Rhea" id="RHEA:23160"/>
        <dbReference type="ChEBI" id="CHEBI:17897"/>
        <dbReference type="ChEBI" id="CHEBI:62346"/>
        <dbReference type="EC" id="5.3.1.14"/>
    </reaction>
</comment>
<comment type="subcellular location">
    <subcellularLocation>
        <location evidence="6">Cytoplasm</location>
    </subcellularLocation>
</comment>
<dbReference type="NCBIfam" id="NF002203">
    <property type="entry name" value="PRK01076.1"/>
    <property type="match status" value="1"/>
</dbReference>
<dbReference type="PANTHER" id="PTHR30268">
    <property type="entry name" value="L-RHAMNOSE ISOMERASE"/>
    <property type="match status" value="1"/>
</dbReference>
<dbReference type="EC" id="5.3.1.14" evidence="6 7"/>
<dbReference type="InterPro" id="IPR050337">
    <property type="entry name" value="L-rhamnose_isomerase"/>
</dbReference>
<dbReference type="UniPathway" id="UPA00541">
    <property type="reaction ID" value="UER00601"/>
</dbReference>
<keyword evidence="1 6" id="KW-0963">Cytoplasm</keyword>
<evidence type="ECO:0000256" key="3">
    <source>
        <dbReference type="ARBA" id="ARBA00023211"/>
    </source>
</evidence>
<keyword evidence="9" id="KW-1185">Reference proteome</keyword>
<comment type="similarity">
    <text evidence="6">Belongs to the rhamnose isomerase family.</text>
</comment>
<comment type="caution">
    <text evidence="8">The sequence shown here is derived from an EMBL/GenBank/DDBJ whole genome shotgun (WGS) entry which is preliminary data.</text>
</comment>
<dbReference type="RefSeq" id="WP_146398800.1">
    <property type="nucleotide sequence ID" value="NZ_SJPJ01000001.1"/>
</dbReference>
<dbReference type="GO" id="GO:0008740">
    <property type="term" value="F:L-rhamnose isomerase activity"/>
    <property type="evidence" value="ECO:0007669"/>
    <property type="project" value="UniProtKB-UniRule"/>
</dbReference>
<dbReference type="Gene3D" id="3.20.20.150">
    <property type="entry name" value="Divalent-metal-dependent TIM barrel enzymes"/>
    <property type="match status" value="1"/>
</dbReference>
<accession>A0A5C5Z5L5</accession>
<keyword evidence="4 6" id="KW-0413">Isomerase</keyword>
<evidence type="ECO:0000256" key="6">
    <source>
        <dbReference type="HAMAP-Rule" id="MF_00541"/>
    </source>
</evidence>
<feature type="binding site" evidence="6">
    <location>
        <position position="264"/>
    </location>
    <ligand>
        <name>Mn(2+)</name>
        <dbReference type="ChEBI" id="CHEBI:29035"/>
    </ligand>
</feature>
<dbReference type="InterPro" id="IPR009308">
    <property type="entry name" value="Rhamnose_isomerase"/>
</dbReference>
<organism evidence="8 9">
    <name type="scientific">Novipirellula herctigrandis</name>
    <dbReference type="NCBI Taxonomy" id="2527986"/>
    <lineage>
        <taxon>Bacteria</taxon>
        <taxon>Pseudomonadati</taxon>
        <taxon>Planctomycetota</taxon>
        <taxon>Planctomycetia</taxon>
        <taxon>Pirellulales</taxon>
        <taxon>Pirellulaceae</taxon>
        <taxon>Novipirellula</taxon>
    </lineage>
</organism>
<gene>
    <name evidence="6 8" type="primary">rhaA</name>
    <name evidence="8" type="ORF">CA13_38090</name>
</gene>
<feature type="binding site" evidence="6">
    <location>
        <position position="296"/>
    </location>
    <ligand>
        <name>Mn(2+)</name>
        <dbReference type="ChEBI" id="CHEBI:29035"/>
    </ligand>
</feature>
<feature type="binding site" evidence="6">
    <location>
        <position position="298"/>
    </location>
    <ligand>
        <name>Mn(2+)</name>
        <dbReference type="ChEBI" id="CHEBI:29035"/>
    </ligand>
</feature>
<dbReference type="Pfam" id="PF06134">
    <property type="entry name" value="RhaA"/>
    <property type="match status" value="1"/>
</dbReference>
<dbReference type="GO" id="GO:0019324">
    <property type="term" value="P:L-lyxose metabolic process"/>
    <property type="evidence" value="ECO:0007669"/>
    <property type="project" value="TreeGrafter"/>
</dbReference>
<dbReference type="Proteomes" id="UP000315010">
    <property type="component" value="Unassembled WGS sequence"/>
</dbReference>
<dbReference type="PANTHER" id="PTHR30268:SF0">
    <property type="entry name" value="L-RHAMNOSE ISOMERASE"/>
    <property type="match status" value="1"/>
</dbReference>
<dbReference type="InterPro" id="IPR036237">
    <property type="entry name" value="Xyl_isomerase-like_sf"/>
</dbReference>
<proteinExistence type="inferred from homology"/>
<dbReference type="GO" id="GO:0019301">
    <property type="term" value="P:rhamnose catabolic process"/>
    <property type="evidence" value="ECO:0007669"/>
    <property type="project" value="UniProtKB-UniRule"/>
</dbReference>
<evidence type="ECO:0000256" key="4">
    <source>
        <dbReference type="ARBA" id="ARBA00023235"/>
    </source>
</evidence>
<reference evidence="8 9" key="1">
    <citation type="submission" date="2019-02" db="EMBL/GenBank/DDBJ databases">
        <title>Deep-cultivation of Planctomycetes and their phenomic and genomic characterization uncovers novel biology.</title>
        <authorList>
            <person name="Wiegand S."/>
            <person name="Jogler M."/>
            <person name="Boedeker C."/>
            <person name="Pinto D."/>
            <person name="Vollmers J."/>
            <person name="Rivas-Marin E."/>
            <person name="Kohn T."/>
            <person name="Peeters S.H."/>
            <person name="Heuer A."/>
            <person name="Rast P."/>
            <person name="Oberbeckmann S."/>
            <person name="Bunk B."/>
            <person name="Jeske O."/>
            <person name="Meyerdierks A."/>
            <person name="Storesund J.E."/>
            <person name="Kallscheuer N."/>
            <person name="Luecker S."/>
            <person name="Lage O.M."/>
            <person name="Pohl T."/>
            <person name="Merkel B.J."/>
            <person name="Hornburger P."/>
            <person name="Mueller R.-W."/>
            <person name="Bruemmer F."/>
            <person name="Labrenz M."/>
            <person name="Spormann A.M."/>
            <person name="Op Den Camp H."/>
            <person name="Overmann J."/>
            <person name="Amann R."/>
            <person name="Jetten M.S.M."/>
            <person name="Mascher T."/>
            <person name="Medema M.H."/>
            <person name="Devos D.P."/>
            <person name="Kaster A.-K."/>
            <person name="Ovreas L."/>
            <person name="Rohde M."/>
            <person name="Galperin M.Y."/>
            <person name="Jogler C."/>
        </authorList>
    </citation>
    <scope>NUCLEOTIDE SEQUENCE [LARGE SCALE GENOMIC DNA]</scope>
    <source>
        <strain evidence="8 9">CA13</strain>
    </source>
</reference>
<evidence type="ECO:0000256" key="2">
    <source>
        <dbReference type="ARBA" id="ARBA00022723"/>
    </source>
</evidence>
<dbReference type="AlphaFoldDB" id="A0A5C5Z5L5"/>
<evidence type="ECO:0000256" key="7">
    <source>
        <dbReference type="NCBIfam" id="TIGR01748"/>
    </source>
</evidence>
<evidence type="ECO:0000313" key="8">
    <source>
        <dbReference type="EMBL" id="TWT82347.1"/>
    </source>
</evidence>
<dbReference type="SUPFAM" id="SSF51658">
    <property type="entry name" value="Xylose isomerase-like"/>
    <property type="match status" value="1"/>
</dbReference>
<evidence type="ECO:0000256" key="5">
    <source>
        <dbReference type="ARBA" id="ARBA00023308"/>
    </source>
</evidence>
<dbReference type="OrthoDB" id="9766697at2"/>
<dbReference type="HAMAP" id="MF_00541">
    <property type="entry name" value="RhaA"/>
    <property type="match status" value="1"/>
</dbReference>
<comment type="function">
    <text evidence="6">Catalyzes the interconversion of L-rhamnose and L-rhamnulose.</text>
</comment>
<sequence>MTNSTNTEKAFELATEQYESLGVNVTRALERLREVAISVQCWQGDDVVGFEGNDGALGNGLAVTGNYLGRARTPDELRSDLELAYSLIPGNHRLNLHALYGEFNGPVDRNEIGVEHFAGWMDWAASQGVKLDFNPSYFSHEKASDGFTLSNADSGIRQFWIDHGIATRKIAAAMGAAQGNPCINNFWVPDGFKDTPASRKAPRERLAASLDQIFAEALPAAHTLDAVECKLFGIGSESYVVGSHEFYLGYAISRNKVLCLDAGHFHPTEVISDKISSVMMYVPELLLHVSRGVRWDSDHVVTYTDELQAIMQEIVRGEFLERVHIGLDFFDASINRVAAWAIGTRNALKAVLAGLLEPTEQLEQLEQSGDYTARLALMEEQKMMPLGAVWDYYCQTSGVPVGAAWLEKVREYETSVQSLRSSELGTANA</sequence>
<dbReference type="GO" id="GO:0005737">
    <property type="term" value="C:cytoplasm"/>
    <property type="evidence" value="ECO:0007669"/>
    <property type="project" value="UniProtKB-SubCell"/>
</dbReference>
<name>A0A5C5Z5L5_9BACT</name>
<dbReference type="GO" id="GO:0030145">
    <property type="term" value="F:manganese ion binding"/>
    <property type="evidence" value="ECO:0007669"/>
    <property type="project" value="UniProtKB-UniRule"/>
</dbReference>
<evidence type="ECO:0000256" key="1">
    <source>
        <dbReference type="ARBA" id="ARBA00022490"/>
    </source>
</evidence>
<evidence type="ECO:0000313" key="9">
    <source>
        <dbReference type="Proteomes" id="UP000315010"/>
    </source>
</evidence>